<dbReference type="Pfam" id="PF05133">
    <property type="entry name" value="SPP1_portal"/>
    <property type="match status" value="1"/>
</dbReference>
<proteinExistence type="predicted"/>
<evidence type="ECO:0000256" key="1">
    <source>
        <dbReference type="SAM" id="MobiDB-lite"/>
    </source>
</evidence>
<dbReference type="RefSeq" id="WP_166061657.1">
    <property type="nucleotide sequence ID" value="NZ_CP049889.1"/>
</dbReference>
<dbReference type="AlphaFoldDB" id="A0A6G7WE85"/>
<name>A0A6G7WE85_9LACT</name>
<dbReference type="InterPro" id="IPR021145">
    <property type="entry name" value="Portal_protein_SPP1_Gp6-like"/>
</dbReference>
<feature type="compositionally biased region" description="Basic and acidic residues" evidence="1">
    <location>
        <begin position="480"/>
        <end position="491"/>
    </location>
</feature>
<dbReference type="KEGG" id="jpo:G7058_00175"/>
<protein>
    <submittedName>
        <fullName evidence="2">Phage portal protein</fullName>
    </submittedName>
</protein>
<dbReference type="EMBL" id="CP049889">
    <property type="protein sequence ID" value="QIK50614.1"/>
    <property type="molecule type" value="Genomic_DNA"/>
</dbReference>
<reference evidence="2 3" key="1">
    <citation type="journal article" date="2017" name="Int. J. Syst. Evol. Microbiol.">
        <title>Jeotgalibaca porci sp. nov. and Jeotgalibaca arthritidis sp. nov., isolated from pigs, and emended description of the genus Jeotgalibaca.</title>
        <authorList>
            <person name="Zamora L."/>
            <person name="Perez-Sancho M."/>
            <person name="Dominguez L."/>
            <person name="Fernandez-Garayzabal J.F."/>
            <person name="Vela A.I."/>
        </authorList>
    </citation>
    <scope>NUCLEOTIDE SEQUENCE [LARGE SCALE GENOMIC DNA]</scope>
    <source>
        <strain evidence="2 3">CCUG 69148</strain>
    </source>
</reference>
<keyword evidence="3" id="KW-1185">Reference proteome</keyword>
<dbReference type="GeneID" id="94551669"/>
<evidence type="ECO:0000313" key="3">
    <source>
        <dbReference type="Proteomes" id="UP000501830"/>
    </source>
</evidence>
<dbReference type="NCBIfam" id="TIGR01538">
    <property type="entry name" value="portal_SPP1"/>
    <property type="match status" value="1"/>
</dbReference>
<dbReference type="Proteomes" id="UP000501830">
    <property type="component" value="Chromosome"/>
</dbReference>
<sequence length="505" mass="58093">MTDTTHNAPDAFTEGTYIPKSYQFERDMDVSEHAKRYDTIRFEEDSNTHFTYSNMSDLLETEDGKKTLQEMIRRFMYSQKERIEILDDYSKGDNYTVLHGRRRLEEEKSDYRIRHNWGGYISGFITGNILGKPITIGLAEGTESDDLDDINVIIGENDLDALNYELGFDTSRFGRAFELHYRDADKVDRIVLIDPTEMFVIRDETVANEIIGAVHCPVYNGKLYVTIYTDKQAIALKPTEPSLPKIEEEQRTEHYYDDVPVVEWWNNRFRQGDFENEIPLIDAYDAAQSDTANYMSDLNDALLVINGDMNASGLTLTDAEKMKRANMLLLETGVGVDGKQTSLTAGYIYKQYDVAGTEAYKKRIVNDIYNLSNVPNLEDDKFNSSQSGIALKYKMLGLDQKRATKVSFYKKALRRRFRLIQNVHKNLSDVEIDASKLTFVFHENLPQDVWAEVKQYIDSGGEVSQQTLRDLATFTTNELETDRLDREDTQAREPLMTDEEKAEMG</sequence>
<organism evidence="2 3">
    <name type="scientific">Jeotgalibaca porci</name>
    <dbReference type="NCBI Taxonomy" id="1868793"/>
    <lineage>
        <taxon>Bacteria</taxon>
        <taxon>Bacillati</taxon>
        <taxon>Bacillota</taxon>
        <taxon>Bacilli</taxon>
        <taxon>Lactobacillales</taxon>
        <taxon>Carnobacteriaceae</taxon>
        <taxon>Jeotgalibaca</taxon>
    </lineage>
</organism>
<feature type="region of interest" description="Disordered" evidence="1">
    <location>
        <begin position="479"/>
        <end position="505"/>
    </location>
</feature>
<dbReference type="InterPro" id="IPR006428">
    <property type="entry name" value="Portal_SPP1-type"/>
</dbReference>
<gene>
    <name evidence="2" type="ORF">G7058_00175</name>
</gene>
<accession>A0A6G7WE85</accession>
<evidence type="ECO:0000313" key="2">
    <source>
        <dbReference type="EMBL" id="QIK50614.1"/>
    </source>
</evidence>